<dbReference type="PANTHER" id="PTHR43047:SF72">
    <property type="entry name" value="OSMOSENSING HISTIDINE PROTEIN KINASE SLN1"/>
    <property type="match status" value="1"/>
</dbReference>
<protein>
    <recommendedName>
        <fullName evidence="2">histidine kinase</fullName>
        <ecNumber evidence="2">2.7.13.3</ecNumber>
    </recommendedName>
</protein>
<evidence type="ECO:0000259" key="8">
    <source>
        <dbReference type="PROSITE" id="PS50109"/>
    </source>
</evidence>
<dbReference type="PROSITE" id="PS50109">
    <property type="entry name" value="HIS_KIN"/>
    <property type="match status" value="1"/>
</dbReference>
<gene>
    <name evidence="11" type="ORF">ABOZ73_06575</name>
</gene>
<evidence type="ECO:0000259" key="10">
    <source>
        <dbReference type="PROSITE" id="PS50113"/>
    </source>
</evidence>
<dbReference type="AlphaFoldDB" id="A0AB39KWC5"/>
<dbReference type="EMBL" id="CP158375">
    <property type="protein sequence ID" value="XDO98075.1"/>
    <property type="molecule type" value="Genomic_DNA"/>
</dbReference>
<dbReference type="Pfam" id="PF08447">
    <property type="entry name" value="PAS_3"/>
    <property type="match status" value="1"/>
</dbReference>
<dbReference type="InterPro" id="IPR004358">
    <property type="entry name" value="Sig_transdc_His_kin-like_C"/>
</dbReference>
<dbReference type="InterPro" id="IPR000014">
    <property type="entry name" value="PAS"/>
</dbReference>
<reference evidence="11" key="1">
    <citation type="submission" date="2024-06" db="EMBL/GenBank/DDBJ databases">
        <title>Caulobacter inopinatus, sp. nov.</title>
        <authorList>
            <person name="Donachie S.P."/>
        </authorList>
    </citation>
    <scope>NUCLEOTIDE SEQUENCE</scope>
    <source>
        <strain evidence="11">73W</strain>
    </source>
</reference>
<feature type="modified residue" description="4-aspartylphosphate" evidence="7">
    <location>
        <position position="560"/>
    </location>
</feature>
<name>A0AB39KWC5_9CAUL</name>
<dbReference type="Pfam" id="PF02518">
    <property type="entry name" value="HATPase_c"/>
    <property type="match status" value="1"/>
</dbReference>
<dbReference type="Gene3D" id="1.10.287.130">
    <property type="match status" value="1"/>
</dbReference>
<feature type="domain" description="PAC" evidence="10">
    <location>
        <begin position="202"/>
        <end position="254"/>
    </location>
</feature>
<feature type="domain" description="Response regulatory" evidence="9">
    <location>
        <begin position="511"/>
        <end position="625"/>
    </location>
</feature>
<dbReference type="PANTHER" id="PTHR43047">
    <property type="entry name" value="TWO-COMPONENT HISTIDINE PROTEIN KINASE"/>
    <property type="match status" value="1"/>
</dbReference>
<dbReference type="FunFam" id="3.30.565.10:FF:000010">
    <property type="entry name" value="Sensor histidine kinase RcsC"/>
    <property type="match status" value="1"/>
</dbReference>
<keyword evidence="3 7" id="KW-0597">Phosphoprotein</keyword>
<evidence type="ECO:0000256" key="5">
    <source>
        <dbReference type="ARBA" id="ARBA00022777"/>
    </source>
</evidence>
<dbReference type="Gene3D" id="3.30.565.10">
    <property type="entry name" value="Histidine kinase-like ATPase, C-terminal domain"/>
    <property type="match status" value="1"/>
</dbReference>
<dbReference type="SUPFAM" id="SSF55785">
    <property type="entry name" value="PYP-like sensor domain (PAS domain)"/>
    <property type="match status" value="1"/>
</dbReference>
<feature type="domain" description="Histidine kinase" evidence="8">
    <location>
        <begin position="272"/>
        <end position="491"/>
    </location>
</feature>
<evidence type="ECO:0000256" key="7">
    <source>
        <dbReference type="PROSITE-ProRule" id="PRU00169"/>
    </source>
</evidence>
<dbReference type="InterPro" id="IPR001789">
    <property type="entry name" value="Sig_transdc_resp-reg_receiver"/>
</dbReference>
<evidence type="ECO:0000256" key="2">
    <source>
        <dbReference type="ARBA" id="ARBA00012438"/>
    </source>
</evidence>
<evidence type="ECO:0000256" key="3">
    <source>
        <dbReference type="ARBA" id="ARBA00022553"/>
    </source>
</evidence>
<dbReference type="InterPro" id="IPR003594">
    <property type="entry name" value="HATPase_dom"/>
</dbReference>
<dbReference type="InterPro" id="IPR005467">
    <property type="entry name" value="His_kinase_dom"/>
</dbReference>
<dbReference type="SUPFAM" id="SSF47384">
    <property type="entry name" value="Homodimeric domain of signal transducing histidine kinase"/>
    <property type="match status" value="1"/>
</dbReference>
<evidence type="ECO:0000256" key="6">
    <source>
        <dbReference type="ARBA" id="ARBA00023012"/>
    </source>
</evidence>
<sequence length="628" mass="67288">MNLPIPRNSRALANGLTRAELDRAAAMAARLLDAPRGQVIVAGSPDVTPMAAQVMALGEGELLVISAEDRRDGEPGLLVGAALVASGGQALGALMVSDDQPRPRPDADVLDQFRLLARMAAAQMQRSDLERVLLAAEAGQIGVWEWDFGSEELRWDERMFALYGLPNNAAPAMEVFKNCLHPEDLDKLVNAVEGAFDRTGPLESEFRIIRPDGETRVIRAFGMIRRDAQGLPFARVGCNWDVTERVIQNEALAAARAVAEQAAAARSQFLANMSHEIRTPLTAVIGFSALMSDRNDLAPQARHWVDRIAHASKVLLGLVNNVLDLSKLEAGETKIYRRPASPEAVVRDTADLLWPQADAKGLTLGVRIDRPLPEQLLIDVEHVRQMLLNLVGNAVKFTDLGGVTVTVAYDDVGEMLSIDVIDTGPGMTAEECAKLFQRFSQVDASSTRRHGGTGLGLAICKELAEAMGGSIAVESAPGVGSTFRLRLPAPPSMLVKAAESDTPYADLAKARVLVIDDHAVNRELARTILEACGAEVVEAASGQAGADEAAWTDFDVILLDMRLPDMDGPAVFDAIRSKPGPNRDTPILGFSANDEDIAGQSRDFAGWIAKPVEAASFTQAVSAALPIT</sequence>
<keyword evidence="11" id="KW-0547">Nucleotide-binding</keyword>
<dbReference type="InterPro" id="IPR036890">
    <property type="entry name" value="HATPase_C_sf"/>
</dbReference>
<comment type="catalytic activity">
    <reaction evidence="1">
        <text>ATP + protein L-histidine = ADP + protein N-phospho-L-histidine.</text>
        <dbReference type="EC" id="2.7.13.3"/>
    </reaction>
</comment>
<dbReference type="Pfam" id="PF00512">
    <property type="entry name" value="HisKA"/>
    <property type="match status" value="1"/>
</dbReference>
<dbReference type="PROSITE" id="PS50113">
    <property type="entry name" value="PAC"/>
    <property type="match status" value="1"/>
</dbReference>
<dbReference type="InterPro" id="IPR035965">
    <property type="entry name" value="PAS-like_dom_sf"/>
</dbReference>
<dbReference type="InterPro" id="IPR013655">
    <property type="entry name" value="PAS_fold_3"/>
</dbReference>
<dbReference type="GO" id="GO:0000155">
    <property type="term" value="F:phosphorelay sensor kinase activity"/>
    <property type="evidence" value="ECO:0007669"/>
    <property type="project" value="InterPro"/>
</dbReference>
<dbReference type="Pfam" id="PF00072">
    <property type="entry name" value="Response_reg"/>
    <property type="match status" value="1"/>
</dbReference>
<dbReference type="Gene3D" id="3.40.50.2300">
    <property type="match status" value="1"/>
</dbReference>
<dbReference type="SUPFAM" id="SSF55874">
    <property type="entry name" value="ATPase domain of HSP90 chaperone/DNA topoisomerase II/histidine kinase"/>
    <property type="match status" value="1"/>
</dbReference>
<evidence type="ECO:0000259" key="9">
    <source>
        <dbReference type="PROSITE" id="PS50110"/>
    </source>
</evidence>
<dbReference type="GO" id="GO:0005524">
    <property type="term" value="F:ATP binding"/>
    <property type="evidence" value="ECO:0007669"/>
    <property type="project" value="UniProtKB-KW"/>
</dbReference>
<dbReference type="CDD" id="cd17546">
    <property type="entry name" value="REC_hyHK_CKI1_RcsC-like"/>
    <property type="match status" value="1"/>
</dbReference>
<dbReference type="CDD" id="cd00082">
    <property type="entry name" value="HisKA"/>
    <property type="match status" value="1"/>
</dbReference>
<dbReference type="SMART" id="SM00388">
    <property type="entry name" value="HisKA"/>
    <property type="match status" value="1"/>
</dbReference>
<keyword evidence="11" id="KW-0067">ATP-binding</keyword>
<dbReference type="InterPro" id="IPR036097">
    <property type="entry name" value="HisK_dim/P_sf"/>
</dbReference>
<organism evidence="11">
    <name type="scientific">Caulobacter sp. 73W</name>
    <dbReference type="NCBI Taxonomy" id="3161137"/>
    <lineage>
        <taxon>Bacteria</taxon>
        <taxon>Pseudomonadati</taxon>
        <taxon>Pseudomonadota</taxon>
        <taxon>Alphaproteobacteria</taxon>
        <taxon>Caulobacterales</taxon>
        <taxon>Caulobacteraceae</taxon>
        <taxon>Caulobacter</taxon>
    </lineage>
</organism>
<dbReference type="GO" id="GO:0005886">
    <property type="term" value="C:plasma membrane"/>
    <property type="evidence" value="ECO:0007669"/>
    <property type="project" value="TreeGrafter"/>
</dbReference>
<evidence type="ECO:0000313" key="11">
    <source>
        <dbReference type="EMBL" id="XDO98075.1"/>
    </source>
</evidence>
<dbReference type="InterPro" id="IPR011006">
    <property type="entry name" value="CheY-like_superfamily"/>
</dbReference>
<dbReference type="RefSeq" id="WP_369061707.1">
    <property type="nucleotide sequence ID" value="NZ_CP158375.1"/>
</dbReference>
<dbReference type="GO" id="GO:0009927">
    <property type="term" value="F:histidine phosphotransfer kinase activity"/>
    <property type="evidence" value="ECO:0007669"/>
    <property type="project" value="TreeGrafter"/>
</dbReference>
<proteinExistence type="predicted"/>
<dbReference type="CDD" id="cd00130">
    <property type="entry name" value="PAS"/>
    <property type="match status" value="1"/>
</dbReference>
<dbReference type="Gene3D" id="2.10.70.100">
    <property type="match status" value="1"/>
</dbReference>
<dbReference type="InterPro" id="IPR003661">
    <property type="entry name" value="HisK_dim/P_dom"/>
</dbReference>
<dbReference type="CDD" id="cd16922">
    <property type="entry name" value="HATPase_EvgS-ArcB-TorS-like"/>
    <property type="match status" value="1"/>
</dbReference>
<dbReference type="SMART" id="SM00448">
    <property type="entry name" value="REC"/>
    <property type="match status" value="1"/>
</dbReference>
<dbReference type="SMART" id="SM00387">
    <property type="entry name" value="HATPase_c"/>
    <property type="match status" value="1"/>
</dbReference>
<keyword evidence="4" id="KW-0808">Transferase</keyword>
<evidence type="ECO:0000256" key="1">
    <source>
        <dbReference type="ARBA" id="ARBA00000085"/>
    </source>
</evidence>
<dbReference type="Gene3D" id="3.30.450.20">
    <property type="entry name" value="PAS domain"/>
    <property type="match status" value="1"/>
</dbReference>
<dbReference type="PROSITE" id="PS50110">
    <property type="entry name" value="RESPONSE_REGULATORY"/>
    <property type="match status" value="1"/>
</dbReference>
<evidence type="ECO:0000256" key="4">
    <source>
        <dbReference type="ARBA" id="ARBA00022679"/>
    </source>
</evidence>
<dbReference type="PRINTS" id="PR00344">
    <property type="entry name" value="BCTRLSENSOR"/>
</dbReference>
<dbReference type="InterPro" id="IPR000700">
    <property type="entry name" value="PAS-assoc_C"/>
</dbReference>
<dbReference type="SUPFAM" id="SSF52172">
    <property type="entry name" value="CheY-like"/>
    <property type="match status" value="1"/>
</dbReference>
<keyword evidence="5" id="KW-0418">Kinase</keyword>
<keyword evidence="6" id="KW-0902">Two-component regulatory system</keyword>
<dbReference type="EC" id="2.7.13.3" evidence="2"/>
<accession>A0AB39KWC5</accession>